<evidence type="ECO:0000259" key="2">
    <source>
        <dbReference type="PROSITE" id="PS50853"/>
    </source>
</evidence>
<keyword evidence="1" id="KW-1133">Transmembrane helix</keyword>
<dbReference type="InterPro" id="IPR003961">
    <property type="entry name" value="FN3_dom"/>
</dbReference>
<dbReference type="SUPFAM" id="SSF49265">
    <property type="entry name" value="Fibronectin type III"/>
    <property type="match status" value="2"/>
</dbReference>
<dbReference type="InterPro" id="IPR008969">
    <property type="entry name" value="CarboxyPept-like_regulatory"/>
</dbReference>
<dbReference type="SUPFAM" id="SSF49464">
    <property type="entry name" value="Carboxypeptidase regulatory domain-like"/>
    <property type="match status" value="1"/>
</dbReference>
<protein>
    <recommendedName>
        <fullName evidence="2">Fibronectin type-III domain-containing protein</fullName>
    </recommendedName>
</protein>
<dbReference type="Gene3D" id="2.60.40.10">
    <property type="entry name" value="Immunoglobulins"/>
    <property type="match status" value="3"/>
</dbReference>
<dbReference type="InterPro" id="IPR013783">
    <property type="entry name" value="Ig-like_fold"/>
</dbReference>
<dbReference type="EMBL" id="PFET01000001">
    <property type="protein sequence ID" value="PJE76329.1"/>
    <property type="molecule type" value="Genomic_DNA"/>
</dbReference>
<dbReference type="Proteomes" id="UP000231152">
    <property type="component" value="Unassembled WGS sequence"/>
</dbReference>
<sequence length="1155" mass="122709">MEKKRDAILYVVHVVAGIMAVAVSIVAATVFATDYSSSHFIVRDPVVSVEGGLSTSTHFQYLSTTGQTVIGESIGSSFTARAGFLYFPSFVSAPLVTATAGTEAVGLSWTAASGSVAVDHYLLGTAASSGAETYETVGNVTSFTKSGLTGGTTYYFTVQAVDSSDTVTITSSEVSATPTAAITAAPAPSGGGGFIAATVGASALPIAPRAQTGEALDTHTIRWYFEDRATNETGFQIRDAKGNVRASTPPWVSSDLRFLDERGLPANKQVSGRSAVVTNVAGVSNLSATYTPVYTLIEQPGSIEATVSEKTGDVYVHARSNGVTGGFSNLSSGASGLLFENVSDGATSGWVKAETYLFANLVAGKTYQFRVRARNGDAVETASSPLVTVELPAPPAPPTPTTPPLALLPAPKIIEPIDGSTFHRGNVSVRGQSEPFARVRMLFAGVSSSAVADEQGFFSFELKDLRPGTYTLAVSATRRDGRRSETGQVHFAIVRLPSPTEAPPTVTPVVPPVLPPSIIVPVPMPTEIPNVPALTLPRIEQITNEATKSFSTISNATENLGGFVVTEAPRMVTNFGEDVRSLLAELAPSGQPTLRTVAEEGSRQVIDRIKLAFGIIVESGRAVIGEVPRLADRLQTDISNRFAALPPEPSPRPFFVSLFEQVQFRIRVAFEAVVAGGRIVAEEVSQLASQYRLAIVTRLAEIRPPSLPSPRPFIVAFGNEVNKDVAVVAVVVEESGAVITDTVPRAYQRWQSQVATLAARLRPPSPEPLFAILQENTKADTTALRVIAESVATFVAHDVPAGIGETRARITERLAAIEPPSPQPFFTAFEEVTTRDSAVVGKLAIRAGSFLVGDVPAFVGAFGGKVATLVAPLSPIALAPQPTTPSPLVAPIRPTPTAAPATLPVDTIVAKAAFGDYRLLASADNELRLPTNFSFKMFIKPSRPVEKVTANLVLTQVNGRSSPEDVPSNLFLMIPQANAMTIPEAQALALPIASFPYRVADEAGVYTTFITVPPLVGSYQLQTKLAYVDGPSKTITTKIVAEDAGYVYSLTSHGQQERIRNAVVTLYVERSDTNGFTIWPGARFDQVNPTYTDETGSYQFLPSPGRYRLVVEQPDYERYESAIIGRPFTAPIARPIELKPRGGIFSRTLNTLLGK</sequence>
<dbReference type="AlphaFoldDB" id="A0A2M8LFX6"/>
<comment type="caution">
    <text evidence="3">The sequence shown here is derived from an EMBL/GenBank/DDBJ whole genome shotgun (WGS) entry which is preliminary data.</text>
</comment>
<reference evidence="3 4" key="1">
    <citation type="submission" date="2017-09" db="EMBL/GenBank/DDBJ databases">
        <title>Depth-based differentiation of microbial function through sediment-hosted aquifers and enrichment of novel symbionts in the deep terrestrial subsurface.</title>
        <authorList>
            <person name="Probst A.J."/>
            <person name="Ladd B."/>
            <person name="Jarett J.K."/>
            <person name="Geller-Mcgrath D.E."/>
            <person name="Sieber C.M."/>
            <person name="Emerson J.B."/>
            <person name="Anantharaman K."/>
            <person name="Thomas B.C."/>
            <person name="Malmstrom R."/>
            <person name="Stieglmeier M."/>
            <person name="Klingl A."/>
            <person name="Woyke T."/>
            <person name="Ryan C.M."/>
            <person name="Banfield J.F."/>
        </authorList>
    </citation>
    <scope>NUCLEOTIDE SEQUENCE [LARGE SCALE GENOMIC DNA]</scope>
    <source>
        <strain evidence="3">CG10_big_fil_rev_8_21_14_0_10_48_11</strain>
    </source>
</reference>
<dbReference type="Gene3D" id="2.60.40.1120">
    <property type="entry name" value="Carboxypeptidase-like, regulatory domain"/>
    <property type="match status" value="1"/>
</dbReference>
<gene>
    <name evidence="3" type="ORF">COV04_00445</name>
</gene>
<feature type="domain" description="Fibronectin type-III" evidence="2">
    <location>
        <begin position="90"/>
        <end position="182"/>
    </location>
</feature>
<keyword evidence="1" id="KW-0472">Membrane</keyword>
<evidence type="ECO:0000256" key="1">
    <source>
        <dbReference type="SAM" id="Phobius"/>
    </source>
</evidence>
<dbReference type="PROSITE" id="PS50853">
    <property type="entry name" value="FN3"/>
    <property type="match status" value="1"/>
</dbReference>
<evidence type="ECO:0000313" key="3">
    <source>
        <dbReference type="EMBL" id="PJE76329.1"/>
    </source>
</evidence>
<organism evidence="3 4">
    <name type="scientific">Candidatus Uhrbacteria bacterium CG10_big_fil_rev_8_21_14_0_10_48_11</name>
    <dbReference type="NCBI Taxonomy" id="1975037"/>
    <lineage>
        <taxon>Bacteria</taxon>
        <taxon>Candidatus Uhriibacteriota</taxon>
    </lineage>
</organism>
<name>A0A2M8LFX6_9BACT</name>
<accession>A0A2M8LFX6</accession>
<evidence type="ECO:0000313" key="4">
    <source>
        <dbReference type="Proteomes" id="UP000231152"/>
    </source>
</evidence>
<dbReference type="SMART" id="SM00060">
    <property type="entry name" value="FN3"/>
    <property type="match status" value="3"/>
</dbReference>
<proteinExistence type="predicted"/>
<keyword evidence="1" id="KW-0812">Transmembrane</keyword>
<dbReference type="Pfam" id="PF00041">
    <property type="entry name" value="fn3"/>
    <property type="match status" value="1"/>
</dbReference>
<feature type="transmembrane region" description="Helical" evidence="1">
    <location>
        <begin position="7"/>
        <end position="32"/>
    </location>
</feature>
<dbReference type="CDD" id="cd00063">
    <property type="entry name" value="FN3"/>
    <property type="match status" value="1"/>
</dbReference>
<dbReference type="InterPro" id="IPR036116">
    <property type="entry name" value="FN3_sf"/>
</dbReference>